<dbReference type="PANTHER" id="PTHR38702">
    <property type="entry name" value="CALPONIN-HOMOLOGY (CH) DOMAIN-CONTAINING PROTEIN"/>
    <property type="match status" value="1"/>
</dbReference>
<feature type="compositionally biased region" description="Polar residues" evidence="1">
    <location>
        <begin position="336"/>
        <end position="348"/>
    </location>
</feature>
<reference evidence="3" key="1">
    <citation type="journal article" date="2011" name="PLoS Genet.">
        <title>Genomic analysis of the necrotrophic fungal pathogens Sclerotinia sclerotiorum and Botrytis cinerea.</title>
        <authorList>
            <person name="Amselem J."/>
            <person name="Cuomo C.A."/>
            <person name="van Kan J.A."/>
            <person name="Viaud M."/>
            <person name="Benito E.P."/>
            <person name="Couloux A."/>
            <person name="Coutinho P.M."/>
            <person name="de Vries R.P."/>
            <person name="Dyer P.S."/>
            <person name="Fillinger S."/>
            <person name="Fournier E."/>
            <person name="Gout L."/>
            <person name="Hahn M."/>
            <person name="Kohn L."/>
            <person name="Lapalu N."/>
            <person name="Plummer K.M."/>
            <person name="Pradier J.M."/>
            <person name="Quevillon E."/>
            <person name="Sharon A."/>
            <person name="Simon A."/>
            <person name="ten Have A."/>
            <person name="Tudzynski B."/>
            <person name="Tudzynski P."/>
            <person name="Wincker P."/>
            <person name="Andrew M."/>
            <person name="Anthouard V."/>
            <person name="Beever R.E."/>
            <person name="Beffa R."/>
            <person name="Benoit I."/>
            <person name="Bouzid O."/>
            <person name="Brault B."/>
            <person name="Chen Z."/>
            <person name="Choquer M."/>
            <person name="Collemare J."/>
            <person name="Cotton P."/>
            <person name="Danchin E.G."/>
            <person name="Da Silva C."/>
            <person name="Gautier A."/>
            <person name="Giraud C."/>
            <person name="Giraud T."/>
            <person name="Gonzalez C."/>
            <person name="Grossetete S."/>
            <person name="Guldener U."/>
            <person name="Henrissat B."/>
            <person name="Howlett B.J."/>
            <person name="Kodira C."/>
            <person name="Kretschmer M."/>
            <person name="Lappartient A."/>
            <person name="Leroch M."/>
            <person name="Levis C."/>
            <person name="Mauceli E."/>
            <person name="Neuveglise C."/>
            <person name="Oeser B."/>
            <person name="Pearson M."/>
            <person name="Poulain J."/>
            <person name="Poussereau N."/>
            <person name="Quesneville H."/>
            <person name="Rascle C."/>
            <person name="Schumacher J."/>
            <person name="Segurens B."/>
            <person name="Sexton A."/>
            <person name="Silva E."/>
            <person name="Sirven C."/>
            <person name="Soanes D.M."/>
            <person name="Talbot N.J."/>
            <person name="Templeton M."/>
            <person name="Yandava C."/>
            <person name="Yarden O."/>
            <person name="Zeng Q."/>
            <person name="Rollins J.A."/>
            <person name="Lebrun M.H."/>
            <person name="Dickman M."/>
        </authorList>
    </citation>
    <scope>NUCLEOTIDE SEQUENCE [LARGE SCALE GENOMIC DNA]</scope>
    <source>
        <strain evidence="3">T4</strain>
    </source>
</reference>
<dbReference type="InParanoid" id="G2XYU4"/>
<feature type="region of interest" description="Disordered" evidence="1">
    <location>
        <begin position="12"/>
        <end position="42"/>
    </location>
</feature>
<organism evidence="2 3">
    <name type="scientific">Botryotinia fuckeliana (strain T4)</name>
    <name type="common">Noble rot fungus</name>
    <name type="synonym">Botrytis cinerea</name>
    <dbReference type="NCBI Taxonomy" id="999810"/>
    <lineage>
        <taxon>Eukaryota</taxon>
        <taxon>Fungi</taxon>
        <taxon>Dikarya</taxon>
        <taxon>Ascomycota</taxon>
        <taxon>Pezizomycotina</taxon>
        <taxon>Leotiomycetes</taxon>
        <taxon>Helotiales</taxon>
        <taxon>Sclerotiniaceae</taxon>
        <taxon>Botrytis</taxon>
    </lineage>
</organism>
<sequence length="613" mass="68588">MYSVRTHFFVEQHRHRHRHRQTQTLQQNSEDSKAVSSESSSTVNNITLGSRLTRSSAIHVPETYITEQANMETAEEYTGRPSFTRRSPSPTGRPSPAIGATGDSARCVSTASEGSVFSGRSSAMSRASEQSSVGSSVSRSSSASYGTRTSMAGQEKPKRRGYVRPQGTNFAKSAQSRESVLSLGSIAHLQYYFARTGLLDGKGGRLMKKRKDGRETLDLSVLDTSFLVPGSGSDADSSYASTASSPELSAQFGGMLADSPIHDYNEDVDEYFSGEEDDNPLHMLPPTASTYIHREKVVAPPPTLNQLRQELVDALNNATAALEDAKHARTPPASPLPTSKAENTNSATPDAKQKGWFEVQGMNMLDIMTLAIRAAKMYYTAHEHPERLLAIKSEREIRGELLSVLEVLKRMATRGFANGIRTEERETMDNWVDGVRNMLRQEKVLEQEERKLIASWTWLHADGWAGKEIEREYAFLKSMDPEPDTLPPLSLVDDVKDDSLLPTPFLAEMKTGLRLVKLHNAAVKKSKRPFGAISTFHTEFNKPYRSAENLRFWVKAAELRWEADVKFDVMGVVNSEDRDAWEGFEEVIWKWCRMVREELSEELKRPRKMSIKV</sequence>
<dbReference type="OrthoDB" id="2534759at2759"/>
<feature type="compositionally biased region" description="Low complexity" evidence="1">
    <location>
        <begin position="79"/>
        <end position="96"/>
    </location>
</feature>
<dbReference type="EMBL" id="FQ790278">
    <property type="protein sequence ID" value="CCD45631.1"/>
    <property type="molecule type" value="Genomic_DNA"/>
</dbReference>
<evidence type="ECO:0000313" key="3">
    <source>
        <dbReference type="Proteomes" id="UP000008177"/>
    </source>
</evidence>
<proteinExistence type="predicted"/>
<name>G2XYU4_BOTF4</name>
<dbReference type="Proteomes" id="UP000008177">
    <property type="component" value="Unplaced contigs"/>
</dbReference>
<feature type="compositionally biased region" description="Low complexity" evidence="1">
    <location>
        <begin position="120"/>
        <end position="150"/>
    </location>
</feature>
<feature type="region of interest" description="Disordered" evidence="1">
    <location>
        <begin position="323"/>
        <end position="351"/>
    </location>
</feature>
<feature type="compositionally biased region" description="Low complexity" evidence="1">
    <location>
        <begin position="22"/>
        <end position="41"/>
    </location>
</feature>
<gene>
    <name evidence="2" type="ORF">BofuT4_P046490.1</name>
</gene>
<feature type="region of interest" description="Disordered" evidence="1">
    <location>
        <begin position="69"/>
        <end position="170"/>
    </location>
</feature>
<dbReference type="HOGENOM" id="CLU_023476_0_0_1"/>
<feature type="compositionally biased region" description="Polar residues" evidence="1">
    <location>
        <begin position="107"/>
        <end position="119"/>
    </location>
</feature>
<dbReference type="STRING" id="999810.G2XYU4"/>
<evidence type="ECO:0000256" key="1">
    <source>
        <dbReference type="SAM" id="MobiDB-lite"/>
    </source>
</evidence>
<evidence type="ECO:0000313" key="2">
    <source>
        <dbReference type="EMBL" id="CCD45631.1"/>
    </source>
</evidence>
<accession>G2XYU4</accession>
<dbReference type="eggNOG" id="ENOG502QWQI">
    <property type="taxonomic scope" value="Eukaryota"/>
</dbReference>
<protein>
    <submittedName>
        <fullName evidence="2">Uncharacterized protein</fullName>
    </submittedName>
</protein>
<dbReference type="PANTHER" id="PTHR38702:SF1">
    <property type="entry name" value="CALPONIN-HOMOLOGY (CH) DOMAIN-CONTAINING PROTEIN"/>
    <property type="match status" value="1"/>
</dbReference>
<dbReference type="AlphaFoldDB" id="G2XYU4"/>